<keyword evidence="1" id="KW-0812">Transmembrane</keyword>
<dbReference type="EMBL" id="JAVHJM010000003">
    <property type="protein sequence ID" value="KAK6517227.1"/>
    <property type="molecule type" value="Genomic_DNA"/>
</dbReference>
<gene>
    <name evidence="2" type="ORF">TWF506_007095</name>
</gene>
<evidence type="ECO:0000313" key="3">
    <source>
        <dbReference type="Proteomes" id="UP001307849"/>
    </source>
</evidence>
<dbReference type="PANTHER" id="PTHR39470:SF1">
    <property type="entry name" value="CHORISMATE SYNTHASE PROTEIN"/>
    <property type="match status" value="1"/>
</dbReference>
<keyword evidence="1" id="KW-1133">Transmembrane helix</keyword>
<name>A0AAN8NUZ6_9PEZI</name>
<feature type="transmembrane region" description="Helical" evidence="1">
    <location>
        <begin position="144"/>
        <end position="166"/>
    </location>
</feature>
<reference evidence="2 3" key="1">
    <citation type="submission" date="2019-10" db="EMBL/GenBank/DDBJ databases">
        <authorList>
            <person name="Palmer J.M."/>
        </authorList>
    </citation>
    <scope>NUCLEOTIDE SEQUENCE [LARGE SCALE GENOMIC DNA]</scope>
    <source>
        <strain evidence="2 3">TWF506</strain>
    </source>
</reference>
<sequence>MVSWATLQTIAFLFGPILVPKLIAIVRSVNLRRTSTQALDSRTRLSLNVLTLTVFLALASSLSYFQSENIIKATGARLLLTPNDVLLRRFENLRLQQGLEGLSSTDVVLLSTLKTREGRLLYAAYGPKPLTECTWCSISDPSSYLYYSAPAIAAPHIANIAILGLVTSSLSSKVARSFRISATMAGLGVALGEFGLLYNHDLLQNTQATLTKDINWYHWRLLTYRGLAIAAVNCVLGVVTYLTATGRYGSSGVSDLEKIEALSKSLDVGVSHVRTSLFVKSTATRSESSLNTISEFWRTEAANRRNIASEVEDTKNQVLERVNLNSINDEAFKFTSNLIDVITATKGPALNIKNPTETTTGNH</sequence>
<feature type="transmembrane region" description="Helical" evidence="1">
    <location>
        <begin position="45"/>
        <end position="65"/>
    </location>
</feature>
<comment type="caution">
    <text evidence="2">The sequence shown here is derived from an EMBL/GenBank/DDBJ whole genome shotgun (WGS) entry which is preliminary data.</text>
</comment>
<feature type="transmembrane region" description="Helical" evidence="1">
    <location>
        <begin position="222"/>
        <end position="244"/>
    </location>
</feature>
<evidence type="ECO:0000256" key="1">
    <source>
        <dbReference type="SAM" id="Phobius"/>
    </source>
</evidence>
<dbReference type="Proteomes" id="UP001307849">
    <property type="component" value="Unassembled WGS sequence"/>
</dbReference>
<dbReference type="AlphaFoldDB" id="A0AAN8NUZ6"/>
<dbReference type="PANTHER" id="PTHR39470">
    <property type="entry name" value="CHROMOSOME 10, WHOLE GENOME SHOTGUN SEQUENCE"/>
    <property type="match status" value="1"/>
</dbReference>
<proteinExistence type="predicted"/>
<protein>
    <submittedName>
        <fullName evidence="2">Uncharacterized protein</fullName>
    </submittedName>
</protein>
<keyword evidence="3" id="KW-1185">Reference proteome</keyword>
<evidence type="ECO:0000313" key="2">
    <source>
        <dbReference type="EMBL" id="KAK6517227.1"/>
    </source>
</evidence>
<organism evidence="2 3">
    <name type="scientific">Arthrobotrys conoides</name>
    <dbReference type="NCBI Taxonomy" id="74498"/>
    <lineage>
        <taxon>Eukaryota</taxon>
        <taxon>Fungi</taxon>
        <taxon>Dikarya</taxon>
        <taxon>Ascomycota</taxon>
        <taxon>Pezizomycotina</taxon>
        <taxon>Orbiliomycetes</taxon>
        <taxon>Orbiliales</taxon>
        <taxon>Orbiliaceae</taxon>
        <taxon>Arthrobotrys</taxon>
    </lineage>
</organism>
<accession>A0AAN8NUZ6</accession>
<feature type="transmembrane region" description="Helical" evidence="1">
    <location>
        <begin position="6"/>
        <end position="24"/>
    </location>
</feature>
<keyword evidence="1" id="KW-0472">Membrane</keyword>